<name>A0A8J5N3S5_HOMAM</name>
<sequence length="1159" mass="122748">KSGSDRALPLTSVGASEAQRLLHYGERELSGTVSVRGDELPLVSSPPPHVSSPTHSLSSPPSSLSSTPLTTHSTSTLDDGPQASATSPKTEAPDMTSLSTPTLQDAPQTSSAMRDSPGAKSPSVSSTPAKSPSRVESTAGSPLRSSGSTPSRHVSAIPVMGSVEGASPHTTTLHIACSPQSGAVSPHDAVSGSHSSTTSPQKIPVSPQKVPATPPKIPITPMKIHVSPQKLPVNAQQLLISPQKMPVSPQKMPVSPQKMPVSPQKIPVSPQKIPVSPLKMPVGPPKIPVSPQKAPGNEQTPVNSPQRGMATTASPQRTPTSAPATPSRPPSVLVNAPTSRPVSETLTATLSPPERSSGGVVVVVNGGPSTDPQQRHTNNGQVRSPSVVTIPVGDAAEQDRIAEETPSSQQLGRKKTNTTPRKTSTKTTANGEAKRNTHEKSKSVTIVVNDQQVTYSNTPHTYTTTELHHTNGITNGDLHHLTAAVNGGDAVVVNGHALGKNDSDNTRPSSAASVPGGTKVDPDIQYLSGETGDTVGGEDSGEAWSGVVSGVCGIILIIGAASLLRLPRLLYEYGAGSFLAAWCAVLVVVAAPLAYLEACLSQFSSSASLAVWRLIPIARGVGWSTVVVCFYWAVVVLSYVAPVVHYILLWINPDILKDVVSPECSVTTNNYTNTGDWTVDYHRSCVYNLPDEWQSGLELTFTWPLPAGTAAAALSISIIAACGPRTMAGITGASATLAVIGLSLQLGIGLTEIFKRDFQALWELARPFLIPQLDTLLQPRVWCAAVAHVLLSIGLGVGLLMNFSSRGSFRFTLRRHLWGLVILLAIVTALVSVVTVLQLTILASDRGLSVDQALVSFRNESNDTTPEEAVGISTGAAVITASHLIGVVTFPFVWLRQLVSTLIFIGLWCSGVTTGTVCVHTLIAALRDARDCLPRPTVALMLLPLLLAAATPSVTKGGAAVVALLDGDVLTPVVLWPPFTLTLAITAIYGIHKVRKDFTFMLEATVSWLWIPVWGVFIPLSLLGVVIWASVLDGQAVAVTDGPGWRTALVWGLRALVLLPVPITAIYVVKSQLAYGVIDKVASSLQSSREWGDWGPQDPIEHHNWRRWREDETRPITSLKRRFANRPLTYTHSTLSSESSSTLTRLRNKYQRNGTASIL</sequence>
<dbReference type="PANTHER" id="PTHR11616:SF241">
    <property type="entry name" value="SODIUM- AND CHLORIDE-DEPENDENT GLYCINE TRANSPORTER 2"/>
    <property type="match status" value="1"/>
</dbReference>
<feature type="compositionally biased region" description="Polar residues" evidence="9">
    <location>
        <begin position="336"/>
        <end position="350"/>
    </location>
</feature>
<dbReference type="InterPro" id="IPR000175">
    <property type="entry name" value="Na/ntran_symport"/>
</dbReference>
<evidence type="ECO:0000313" key="12">
    <source>
        <dbReference type="Proteomes" id="UP000747542"/>
    </source>
</evidence>
<keyword evidence="12" id="KW-1185">Reference proteome</keyword>
<evidence type="ECO:0000256" key="8">
    <source>
        <dbReference type="PIRSR" id="PIRSR600175-1"/>
    </source>
</evidence>
<keyword evidence="7 10" id="KW-0472">Membrane</keyword>
<dbReference type="GO" id="GO:0005283">
    <property type="term" value="F:amino acid:sodium symporter activity"/>
    <property type="evidence" value="ECO:0007669"/>
    <property type="project" value="TreeGrafter"/>
</dbReference>
<evidence type="ECO:0000256" key="2">
    <source>
        <dbReference type="ARBA" id="ARBA00006459"/>
    </source>
</evidence>
<feature type="region of interest" description="Disordered" evidence="9">
    <location>
        <begin position="26"/>
        <end position="221"/>
    </location>
</feature>
<comment type="caution">
    <text evidence="11">The sequence shown here is derived from an EMBL/GenBank/DDBJ whole genome shotgun (WGS) entry which is preliminary data.</text>
</comment>
<evidence type="ECO:0000256" key="10">
    <source>
        <dbReference type="SAM" id="Phobius"/>
    </source>
</evidence>
<dbReference type="GO" id="GO:0046872">
    <property type="term" value="F:metal ion binding"/>
    <property type="evidence" value="ECO:0007669"/>
    <property type="project" value="UniProtKB-KW"/>
</dbReference>
<feature type="transmembrane region" description="Helical" evidence="10">
    <location>
        <begin position="902"/>
        <end position="926"/>
    </location>
</feature>
<keyword evidence="4 10" id="KW-0812">Transmembrane</keyword>
<dbReference type="AlphaFoldDB" id="A0A8J5N3S5"/>
<accession>A0A8J5N3S5</accession>
<dbReference type="SUPFAM" id="SSF161070">
    <property type="entry name" value="SNF-like"/>
    <property type="match status" value="1"/>
</dbReference>
<dbReference type="Proteomes" id="UP000747542">
    <property type="component" value="Unassembled WGS sequence"/>
</dbReference>
<feature type="compositionally biased region" description="Polar residues" evidence="9">
    <location>
        <begin position="168"/>
        <end position="183"/>
    </location>
</feature>
<feature type="transmembrane region" description="Helical" evidence="10">
    <location>
        <begin position="1049"/>
        <end position="1069"/>
    </location>
</feature>
<keyword evidence="5" id="KW-0769">Symport</keyword>
<feature type="compositionally biased region" description="Polar residues" evidence="9">
    <location>
        <begin position="122"/>
        <end position="152"/>
    </location>
</feature>
<evidence type="ECO:0000256" key="9">
    <source>
        <dbReference type="SAM" id="MobiDB-lite"/>
    </source>
</evidence>
<keyword evidence="3" id="KW-0813">Transport</keyword>
<keyword evidence="8" id="KW-0915">Sodium</keyword>
<evidence type="ECO:0000313" key="11">
    <source>
        <dbReference type="EMBL" id="KAG7172837.1"/>
    </source>
</evidence>
<feature type="compositionally biased region" description="Polar residues" evidence="9">
    <location>
        <begin position="368"/>
        <end position="387"/>
    </location>
</feature>
<feature type="transmembrane region" description="Helical" evidence="10">
    <location>
        <begin position="785"/>
        <end position="805"/>
    </location>
</feature>
<evidence type="ECO:0000256" key="7">
    <source>
        <dbReference type="ARBA" id="ARBA00023136"/>
    </source>
</evidence>
<feature type="transmembrane region" description="Helical" evidence="10">
    <location>
        <begin position="1006"/>
        <end position="1029"/>
    </location>
</feature>
<keyword evidence="8" id="KW-0479">Metal-binding</keyword>
<proteinExistence type="inferred from homology"/>
<feature type="compositionally biased region" description="Polar residues" evidence="9">
    <location>
        <begin position="192"/>
        <end position="201"/>
    </location>
</feature>
<comment type="similarity">
    <text evidence="2">Belongs to the sodium:neurotransmitter symporter (SNF) (TC 2.A.22) family.</text>
</comment>
<feature type="binding site" evidence="8">
    <location>
        <position position="792"/>
    </location>
    <ligand>
        <name>Na(+)</name>
        <dbReference type="ChEBI" id="CHEBI:29101"/>
        <label>1</label>
    </ligand>
</feature>
<protein>
    <submittedName>
        <fullName evidence="11">Sodium-dependent serotonin transporter-like</fullName>
    </submittedName>
</protein>
<feature type="transmembrane region" description="Helical" evidence="10">
    <location>
        <begin position="735"/>
        <end position="754"/>
    </location>
</feature>
<feature type="compositionally biased region" description="Low complexity" evidence="9">
    <location>
        <begin position="310"/>
        <end position="325"/>
    </location>
</feature>
<feature type="region of interest" description="Disordered" evidence="9">
    <location>
        <begin position="495"/>
        <end position="523"/>
    </location>
</feature>
<reference evidence="11" key="1">
    <citation type="journal article" date="2021" name="Sci. Adv.">
        <title>The American lobster genome reveals insights on longevity, neural, and immune adaptations.</title>
        <authorList>
            <person name="Polinski J.M."/>
            <person name="Zimin A.V."/>
            <person name="Clark K.F."/>
            <person name="Kohn A.B."/>
            <person name="Sadowski N."/>
            <person name="Timp W."/>
            <person name="Ptitsyn A."/>
            <person name="Khanna P."/>
            <person name="Romanova D.Y."/>
            <person name="Williams P."/>
            <person name="Greenwood S.J."/>
            <person name="Moroz L.L."/>
            <person name="Walt D.R."/>
            <person name="Bodnar A.G."/>
        </authorList>
    </citation>
    <scope>NUCLEOTIDE SEQUENCE</scope>
    <source>
        <strain evidence="11">GMGI-L3</strain>
    </source>
</reference>
<feature type="compositionally biased region" description="Low complexity" evidence="9">
    <location>
        <begin position="51"/>
        <end position="77"/>
    </location>
</feature>
<dbReference type="GO" id="GO:0005886">
    <property type="term" value="C:plasma membrane"/>
    <property type="evidence" value="ECO:0007669"/>
    <property type="project" value="TreeGrafter"/>
</dbReference>
<evidence type="ECO:0000256" key="1">
    <source>
        <dbReference type="ARBA" id="ARBA00004141"/>
    </source>
</evidence>
<evidence type="ECO:0000256" key="5">
    <source>
        <dbReference type="ARBA" id="ARBA00022847"/>
    </source>
</evidence>
<feature type="transmembrane region" description="Helical" evidence="10">
    <location>
        <begin position="817"/>
        <end position="841"/>
    </location>
</feature>
<dbReference type="EMBL" id="JAHLQT010010410">
    <property type="protein sequence ID" value="KAG7172837.1"/>
    <property type="molecule type" value="Genomic_DNA"/>
</dbReference>
<feature type="non-terminal residue" evidence="11">
    <location>
        <position position="1159"/>
    </location>
</feature>
<dbReference type="PROSITE" id="PS50267">
    <property type="entry name" value="NA_NEUROTRAN_SYMP_3"/>
    <property type="match status" value="1"/>
</dbReference>
<gene>
    <name evidence="11" type="primary">Slc6a4-L</name>
    <name evidence="11" type="ORF">Hamer_G022832</name>
</gene>
<dbReference type="PANTHER" id="PTHR11616">
    <property type="entry name" value="SODIUM/CHLORIDE DEPENDENT TRANSPORTER"/>
    <property type="match status" value="1"/>
</dbReference>
<feature type="transmembrane region" description="Helical" evidence="10">
    <location>
        <begin position="630"/>
        <end position="651"/>
    </location>
</feature>
<organism evidence="11 12">
    <name type="scientific">Homarus americanus</name>
    <name type="common">American lobster</name>
    <dbReference type="NCBI Taxonomy" id="6706"/>
    <lineage>
        <taxon>Eukaryota</taxon>
        <taxon>Metazoa</taxon>
        <taxon>Ecdysozoa</taxon>
        <taxon>Arthropoda</taxon>
        <taxon>Crustacea</taxon>
        <taxon>Multicrustacea</taxon>
        <taxon>Malacostraca</taxon>
        <taxon>Eumalacostraca</taxon>
        <taxon>Eucarida</taxon>
        <taxon>Decapoda</taxon>
        <taxon>Pleocyemata</taxon>
        <taxon>Astacidea</taxon>
        <taxon>Nephropoidea</taxon>
        <taxon>Nephropidae</taxon>
        <taxon>Homarus</taxon>
    </lineage>
</organism>
<feature type="transmembrane region" description="Helical" evidence="10">
    <location>
        <begin position="703"/>
        <end position="723"/>
    </location>
</feature>
<feature type="transmembrane region" description="Helical" evidence="10">
    <location>
        <begin position="975"/>
        <end position="994"/>
    </location>
</feature>
<comment type="subcellular location">
    <subcellularLocation>
        <location evidence="1">Membrane</location>
        <topology evidence="1">Multi-pass membrane protein</topology>
    </subcellularLocation>
</comment>
<evidence type="ECO:0000256" key="4">
    <source>
        <dbReference type="ARBA" id="ARBA00022692"/>
    </source>
</evidence>
<dbReference type="GO" id="GO:0089718">
    <property type="term" value="P:amino acid import across plasma membrane"/>
    <property type="evidence" value="ECO:0007669"/>
    <property type="project" value="TreeGrafter"/>
</dbReference>
<feature type="compositionally biased region" description="Polar residues" evidence="9">
    <location>
        <begin position="297"/>
        <end position="306"/>
    </location>
</feature>
<keyword evidence="6 10" id="KW-1133">Transmembrane helix</keyword>
<feature type="compositionally biased region" description="Low complexity" evidence="9">
    <location>
        <begin position="358"/>
        <end position="367"/>
    </location>
</feature>
<feature type="compositionally biased region" description="Low complexity" evidence="9">
    <location>
        <begin position="417"/>
        <end position="428"/>
    </location>
</feature>
<feature type="compositionally biased region" description="Basic and acidic residues" evidence="9">
    <location>
        <begin position="432"/>
        <end position="442"/>
    </location>
</feature>
<feature type="compositionally biased region" description="Polar residues" evidence="9">
    <location>
        <begin position="96"/>
        <end position="113"/>
    </location>
</feature>
<feature type="transmembrane region" description="Helical" evidence="10">
    <location>
        <begin position="576"/>
        <end position="595"/>
    </location>
</feature>
<evidence type="ECO:0000256" key="6">
    <source>
        <dbReference type="ARBA" id="ARBA00022989"/>
    </source>
</evidence>
<feature type="transmembrane region" description="Helical" evidence="10">
    <location>
        <begin position="543"/>
        <end position="564"/>
    </location>
</feature>
<evidence type="ECO:0000256" key="3">
    <source>
        <dbReference type="ARBA" id="ARBA00022448"/>
    </source>
</evidence>
<dbReference type="InterPro" id="IPR037272">
    <property type="entry name" value="SNS_sf"/>
</dbReference>
<feature type="region of interest" description="Disordered" evidence="9">
    <location>
        <begin position="245"/>
        <end position="442"/>
    </location>
</feature>
<dbReference type="Pfam" id="PF00209">
    <property type="entry name" value="SNF"/>
    <property type="match status" value="1"/>
</dbReference>